<dbReference type="InterPro" id="IPR013766">
    <property type="entry name" value="Thioredoxin_domain"/>
</dbReference>
<reference evidence="8" key="1">
    <citation type="journal article" date="2021" name="PeerJ">
        <title>Extensive microbial diversity within the chicken gut microbiome revealed by metagenomics and culture.</title>
        <authorList>
            <person name="Gilroy R."/>
            <person name="Ravi A."/>
            <person name="Getino M."/>
            <person name="Pursley I."/>
            <person name="Horton D.L."/>
            <person name="Alikhan N.F."/>
            <person name="Baker D."/>
            <person name="Gharbi K."/>
            <person name="Hall N."/>
            <person name="Watson M."/>
            <person name="Adriaenssens E.M."/>
            <person name="Foster-Nyarko E."/>
            <person name="Jarju S."/>
            <person name="Secka A."/>
            <person name="Antonio M."/>
            <person name="Oren A."/>
            <person name="Chaudhuri R.R."/>
            <person name="La Ragione R."/>
            <person name="Hildebrand F."/>
            <person name="Pallen M.J."/>
        </authorList>
    </citation>
    <scope>NUCLEOTIDE SEQUENCE</scope>
    <source>
        <strain evidence="8">ChiGjej3B3-7470</strain>
    </source>
</reference>
<dbReference type="CDD" id="cd02966">
    <property type="entry name" value="TlpA_like_family"/>
    <property type="match status" value="1"/>
</dbReference>
<dbReference type="GO" id="GO:0030313">
    <property type="term" value="C:cell envelope"/>
    <property type="evidence" value="ECO:0007669"/>
    <property type="project" value="UniProtKB-SubCell"/>
</dbReference>
<dbReference type="PROSITE" id="PS00194">
    <property type="entry name" value="THIOREDOXIN_1"/>
    <property type="match status" value="1"/>
</dbReference>
<keyword evidence="3" id="KW-0735">Signal-anchor</keyword>
<dbReference type="PANTHER" id="PTHR42852">
    <property type="entry name" value="THIOL:DISULFIDE INTERCHANGE PROTEIN DSBE"/>
    <property type="match status" value="1"/>
</dbReference>
<dbReference type="InterPro" id="IPR000866">
    <property type="entry name" value="AhpC/TSA"/>
</dbReference>
<dbReference type="AlphaFoldDB" id="A0A921JR42"/>
<dbReference type="GO" id="GO:0016491">
    <property type="term" value="F:oxidoreductase activity"/>
    <property type="evidence" value="ECO:0007669"/>
    <property type="project" value="InterPro"/>
</dbReference>
<feature type="domain" description="Thioredoxin" evidence="7">
    <location>
        <begin position="50"/>
        <end position="189"/>
    </location>
</feature>
<dbReference type="GO" id="GO:0016209">
    <property type="term" value="F:antioxidant activity"/>
    <property type="evidence" value="ECO:0007669"/>
    <property type="project" value="InterPro"/>
</dbReference>
<dbReference type="Pfam" id="PF00578">
    <property type="entry name" value="AhpC-TSA"/>
    <property type="match status" value="1"/>
</dbReference>
<keyword evidence="2" id="KW-0201">Cytochrome c-type biogenesis</keyword>
<comment type="caution">
    <text evidence="8">The sequence shown here is derived from an EMBL/GenBank/DDBJ whole genome shotgun (WGS) entry which is preliminary data.</text>
</comment>
<evidence type="ECO:0000259" key="7">
    <source>
        <dbReference type="PROSITE" id="PS51352"/>
    </source>
</evidence>
<dbReference type="GO" id="GO:0017004">
    <property type="term" value="P:cytochrome complex assembly"/>
    <property type="evidence" value="ECO:0007669"/>
    <property type="project" value="UniProtKB-KW"/>
</dbReference>
<feature type="signal peptide" evidence="6">
    <location>
        <begin position="1"/>
        <end position="23"/>
    </location>
</feature>
<keyword evidence="6" id="KW-0732">Signal</keyword>
<dbReference type="PROSITE" id="PS51257">
    <property type="entry name" value="PROKAR_LIPOPROTEIN"/>
    <property type="match status" value="1"/>
</dbReference>
<evidence type="ECO:0000256" key="1">
    <source>
        <dbReference type="ARBA" id="ARBA00004196"/>
    </source>
</evidence>
<proteinExistence type="predicted"/>
<dbReference type="InterPro" id="IPR036249">
    <property type="entry name" value="Thioredoxin-like_sf"/>
</dbReference>
<dbReference type="SUPFAM" id="SSF52833">
    <property type="entry name" value="Thioredoxin-like"/>
    <property type="match status" value="1"/>
</dbReference>
<dbReference type="InterPro" id="IPR050553">
    <property type="entry name" value="Thioredoxin_ResA/DsbE_sf"/>
</dbReference>
<organism evidence="8 9">
    <name type="scientific">Tessaracoccus flavescens</name>
    <dbReference type="NCBI Taxonomy" id="399497"/>
    <lineage>
        <taxon>Bacteria</taxon>
        <taxon>Bacillati</taxon>
        <taxon>Actinomycetota</taxon>
        <taxon>Actinomycetes</taxon>
        <taxon>Propionibacteriales</taxon>
        <taxon>Propionibacteriaceae</taxon>
        <taxon>Tessaracoccus</taxon>
    </lineage>
</organism>
<evidence type="ECO:0000256" key="6">
    <source>
        <dbReference type="SAM" id="SignalP"/>
    </source>
</evidence>
<evidence type="ECO:0000313" key="8">
    <source>
        <dbReference type="EMBL" id="HJE51068.1"/>
    </source>
</evidence>
<keyword evidence="5" id="KW-0676">Redox-active center</keyword>
<reference evidence="8" key="2">
    <citation type="submission" date="2021-09" db="EMBL/GenBank/DDBJ databases">
        <authorList>
            <person name="Gilroy R."/>
        </authorList>
    </citation>
    <scope>NUCLEOTIDE SEQUENCE</scope>
    <source>
        <strain evidence="8">ChiGjej3B3-7470</strain>
    </source>
</reference>
<dbReference type="PANTHER" id="PTHR42852:SF6">
    <property type="entry name" value="THIOL:DISULFIDE INTERCHANGE PROTEIN DSBE"/>
    <property type="match status" value="1"/>
</dbReference>
<dbReference type="EMBL" id="DYZF01000086">
    <property type="protein sequence ID" value="HJE51068.1"/>
    <property type="molecule type" value="Genomic_DNA"/>
</dbReference>
<evidence type="ECO:0000256" key="2">
    <source>
        <dbReference type="ARBA" id="ARBA00022748"/>
    </source>
</evidence>
<protein>
    <submittedName>
        <fullName evidence="8">TlpA family protein disulfide reductase</fullName>
    </submittedName>
</protein>
<evidence type="ECO:0000256" key="4">
    <source>
        <dbReference type="ARBA" id="ARBA00023157"/>
    </source>
</evidence>
<keyword evidence="4" id="KW-1015">Disulfide bond</keyword>
<keyword evidence="3" id="KW-0812">Transmembrane</keyword>
<sequence>MRIKALAAATAALTLVACSSPTAATSTDEMVALRVQHGLPECPRTDPGATAIPDGLPATELPCLGADQLVNLAGLERKPTIINFWAQWCVPCREEAPFLREGLAEFKGVNFLGINYDDPKPTWAVEFAGVVGWTYPHAVDTQKTLRTSMSVPGLPATYFVAADGTIAGVHAGQLESTDQLRELAQRYLGVS</sequence>
<dbReference type="PROSITE" id="PS51352">
    <property type="entry name" value="THIOREDOXIN_2"/>
    <property type="match status" value="1"/>
</dbReference>
<gene>
    <name evidence="8" type="ORF">K8V15_03680</name>
</gene>
<evidence type="ECO:0000256" key="5">
    <source>
        <dbReference type="ARBA" id="ARBA00023284"/>
    </source>
</evidence>
<accession>A0A921JR42</accession>
<evidence type="ECO:0000256" key="3">
    <source>
        <dbReference type="ARBA" id="ARBA00022968"/>
    </source>
</evidence>
<feature type="chain" id="PRO_5036772287" evidence="6">
    <location>
        <begin position="24"/>
        <end position="191"/>
    </location>
</feature>
<dbReference type="Gene3D" id="3.40.30.10">
    <property type="entry name" value="Glutaredoxin"/>
    <property type="match status" value="1"/>
</dbReference>
<dbReference type="Proteomes" id="UP000712713">
    <property type="component" value="Unassembled WGS sequence"/>
</dbReference>
<name>A0A921JR42_9ACTN</name>
<evidence type="ECO:0000313" key="9">
    <source>
        <dbReference type="Proteomes" id="UP000712713"/>
    </source>
</evidence>
<comment type="subcellular location">
    <subcellularLocation>
        <location evidence="1">Cell envelope</location>
    </subcellularLocation>
</comment>
<dbReference type="InterPro" id="IPR017937">
    <property type="entry name" value="Thioredoxin_CS"/>
</dbReference>